<dbReference type="PANTHER" id="PTHR21137:SF35">
    <property type="entry name" value="ODORANT RECEPTOR 19A-RELATED"/>
    <property type="match status" value="1"/>
</dbReference>
<evidence type="ECO:0000256" key="10">
    <source>
        <dbReference type="RuleBase" id="RU351113"/>
    </source>
</evidence>
<dbReference type="GO" id="GO:0004984">
    <property type="term" value="F:olfactory receptor activity"/>
    <property type="evidence" value="ECO:0007669"/>
    <property type="project" value="InterPro"/>
</dbReference>
<feature type="transmembrane region" description="Helical" evidence="10">
    <location>
        <begin position="200"/>
        <end position="223"/>
    </location>
</feature>
<dbReference type="EMBL" id="JACMRX010000005">
    <property type="protein sequence ID" value="KAF7988818.1"/>
    <property type="molecule type" value="Genomic_DNA"/>
</dbReference>
<keyword evidence="3 10" id="KW-0716">Sensory transduction</keyword>
<feature type="transmembrane region" description="Helical" evidence="10">
    <location>
        <begin position="128"/>
        <end position="151"/>
    </location>
</feature>
<evidence type="ECO:0000256" key="1">
    <source>
        <dbReference type="ARBA" id="ARBA00004651"/>
    </source>
</evidence>
<keyword evidence="8 10" id="KW-0675">Receptor</keyword>
<keyword evidence="13" id="KW-1185">Reference proteome</keyword>
<name>A0A3S9LWC7_APHGI</name>
<evidence type="ECO:0000256" key="4">
    <source>
        <dbReference type="ARBA" id="ARBA00022692"/>
    </source>
</evidence>
<protein>
    <recommendedName>
        <fullName evidence="10">Odorant receptor</fullName>
    </recommendedName>
</protein>
<dbReference type="AlphaFoldDB" id="A0A3S9LWC7"/>
<comment type="caution">
    <text evidence="10">Lacks conserved residue(s) required for the propagation of feature annotation.</text>
</comment>
<feature type="transmembrane region" description="Helical" evidence="10">
    <location>
        <begin position="259"/>
        <end position="284"/>
    </location>
</feature>
<evidence type="ECO:0000256" key="2">
    <source>
        <dbReference type="ARBA" id="ARBA00022475"/>
    </source>
</evidence>
<proteinExistence type="evidence at transcript level"/>
<dbReference type="Pfam" id="PF02949">
    <property type="entry name" value="7tm_6"/>
    <property type="match status" value="1"/>
</dbReference>
<dbReference type="OrthoDB" id="7548151at2759"/>
<evidence type="ECO:0000256" key="8">
    <source>
        <dbReference type="ARBA" id="ARBA00023170"/>
    </source>
</evidence>
<dbReference type="GO" id="GO:0007165">
    <property type="term" value="P:signal transduction"/>
    <property type="evidence" value="ECO:0007669"/>
    <property type="project" value="UniProtKB-KW"/>
</dbReference>
<evidence type="ECO:0000256" key="7">
    <source>
        <dbReference type="ARBA" id="ARBA00023136"/>
    </source>
</evidence>
<keyword evidence="7 10" id="KW-0472">Membrane</keyword>
<dbReference type="GO" id="GO:0005886">
    <property type="term" value="C:plasma membrane"/>
    <property type="evidence" value="ECO:0007669"/>
    <property type="project" value="UniProtKB-SubCell"/>
</dbReference>
<feature type="transmembrane region" description="Helical" evidence="10">
    <location>
        <begin position="69"/>
        <end position="95"/>
    </location>
</feature>
<dbReference type="GO" id="GO:0005549">
    <property type="term" value="F:odorant binding"/>
    <property type="evidence" value="ECO:0007669"/>
    <property type="project" value="InterPro"/>
</dbReference>
<evidence type="ECO:0000313" key="11">
    <source>
        <dbReference type="EMBL" id="AZQ24952.1"/>
    </source>
</evidence>
<reference evidence="11" key="1">
    <citation type="journal article" date="2018" name="Front. Physiol.">
        <title>Differential Expression Analysis of Olfactory Genes Based on a Combination of Sequencing Platforms and Behavioral Investigations in Aphidius gifuensis.</title>
        <authorList>
            <person name="Fan J."/>
            <person name="Zhang Q."/>
            <person name="Xu Q."/>
            <person name="Xue W."/>
            <person name="Han Z."/>
            <person name="Sun J."/>
            <person name="Chen J."/>
        </authorList>
    </citation>
    <scope>NUCLEOTIDE SEQUENCE</scope>
</reference>
<dbReference type="Proteomes" id="UP000639338">
    <property type="component" value="Unassembled WGS sequence"/>
</dbReference>
<evidence type="ECO:0000256" key="5">
    <source>
        <dbReference type="ARBA" id="ARBA00022725"/>
    </source>
</evidence>
<evidence type="ECO:0000256" key="6">
    <source>
        <dbReference type="ARBA" id="ARBA00022989"/>
    </source>
</evidence>
<keyword evidence="2" id="KW-1003">Cell membrane</keyword>
<keyword evidence="4 10" id="KW-0812">Transmembrane</keyword>
<sequence>MSLKQIRLEQRRKVEKCELQIRQILLYAGVYPVENPHKLYRCLWWFVIFVFTFNFMGMIILIIHHRKNLSIVLGGAGVALSLMTVITKGTCCIWYDKEMALIKKHLSGMMDRNMSASQEIWDTMIQPMLYYVSRIYLFIYTLGFALVLVMFSKPALIMLSQVIRGHNITYIRPYPTIYFWKIPPGGPIYMMHYFIDTACSWYVVSIGISVDNLFAYSTAIIMAHYRALNYEIRQFNGIDIEKMKEFVCRHQELNDVCQYLGVLNGPVILIIAVSTSLILCSNIFTFSKMETITLSQAAWPAVYTAYKLLQVFIFAWCGELLKETSEEFREAVYASRWHKHDNKKVAYCVRMMMNQKPILLNACGVKPVTADLFSGVANTAVSYFFLMQTISEKD</sequence>
<keyword evidence="5 10" id="KW-0552">Olfaction</keyword>
<comment type="similarity">
    <text evidence="10">Belongs to the insect chemoreceptor superfamily. Heteromeric odorant receptor channel (TC 1.A.69) family.</text>
</comment>
<dbReference type="EMBL" id="MK049011">
    <property type="protein sequence ID" value="AZQ24952.1"/>
    <property type="molecule type" value="mRNA"/>
</dbReference>
<feature type="transmembrane region" description="Helical" evidence="10">
    <location>
        <begin position="42"/>
        <end position="63"/>
    </location>
</feature>
<dbReference type="PANTHER" id="PTHR21137">
    <property type="entry name" value="ODORANT RECEPTOR"/>
    <property type="match status" value="1"/>
</dbReference>
<evidence type="ECO:0000313" key="12">
    <source>
        <dbReference type="EMBL" id="KAF7988818.1"/>
    </source>
</evidence>
<reference evidence="12 13" key="2">
    <citation type="submission" date="2020-08" db="EMBL/GenBank/DDBJ databases">
        <title>Aphidius gifuensis genome sequencing and assembly.</title>
        <authorList>
            <person name="Du Z."/>
        </authorList>
    </citation>
    <scope>NUCLEOTIDE SEQUENCE [LARGE SCALE GENOMIC DNA]</scope>
    <source>
        <strain evidence="12">YNYX2018</strain>
        <tissue evidence="12">Adults</tissue>
    </source>
</reference>
<organism evidence="11">
    <name type="scientific">Aphidius gifuensis</name>
    <name type="common">Parasitoid wasp</name>
    <dbReference type="NCBI Taxonomy" id="684658"/>
    <lineage>
        <taxon>Eukaryota</taxon>
        <taxon>Metazoa</taxon>
        <taxon>Ecdysozoa</taxon>
        <taxon>Arthropoda</taxon>
        <taxon>Hexapoda</taxon>
        <taxon>Insecta</taxon>
        <taxon>Pterygota</taxon>
        <taxon>Neoptera</taxon>
        <taxon>Endopterygota</taxon>
        <taxon>Hymenoptera</taxon>
        <taxon>Apocrita</taxon>
        <taxon>Ichneumonoidea</taxon>
        <taxon>Braconidae</taxon>
        <taxon>Aphidiinae</taxon>
        <taxon>Aphidius</taxon>
    </lineage>
</organism>
<evidence type="ECO:0000313" key="13">
    <source>
        <dbReference type="Proteomes" id="UP000639338"/>
    </source>
</evidence>
<gene>
    <name evidence="12" type="ORF">HCN44_007128</name>
</gene>
<comment type="subcellular location">
    <subcellularLocation>
        <location evidence="1 10">Cell membrane</location>
        <topology evidence="1 10">Multi-pass membrane protein</topology>
    </subcellularLocation>
</comment>
<accession>A0A3S9LWC7</accession>
<evidence type="ECO:0000256" key="9">
    <source>
        <dbReference type="ARBA" id="ARBA00023224"/>
    </source>
</evidence>
<keyword evidence="9 10" id="KW-0807">Transducer</keyword>
<keyword evidence="6 10" id="KW-1133">Transmembrane helix</keyword>
<dbReference type="InterPro" id="IPR004117">
    <property type="entry name" value="7tm6_olfct_rcpt"/>
</dbReference>
<evidence type="ECO:0000256" key="3">
    <source>
        <dbReference type="ARBA" id="ARBA00022606"/>
    </source>
</evidence>